<comment type="caution">
    <text evidence="6">The sequence shown here is derived from an EMBL/GenBank/DDBJ whole genome shotgun (WGS) entry which is preliminary data.</text>
</comment>
<proteinExistence type="inferred from homology"/>
<dbReference type="InterPro" id="IPR029026">
    <property type="entry name" value="tRNA_m1G_MTases_N"/>
</dbReference>
<feature type="chain" id="PRO_5032407404" evidence="5">
    <location>
        <begin position="17"/>
        <end position="172"/>
    </location>
</feature>
<evidence type="ECO:0000256" key="4">
    <source>
        <dbReference type="ARBA" id="ARBA00038303"/>
    </source>
</evidence>
<dbReference type="PIRSF" id="PIRSF004505">
    <property type="entry name" value="MT_bac"/>
    <property type="match status" value="1"/>
</dbReference>
<dbReference type="GO" id="GO:0008168">
    <property type="term" value="F:methyltransferase activity"/>
    <property type="evidence" value="ECO:0007669"/>
    <property type="project" value="UniProtKB-KW"/>
</dbReference>
<evidence type="ECO:0000256" key="1">
    <source>
        <dbReference type="ARBA" id="ARBA00022603"/>
    </source>
</evidence>
<evidence type="ECO:0000256" key="2">
    <source>
        <dbReference type="ARBA" id="ARBA00022679"/>
    </source>
</evidence>
<comment type="similarity">
    <text evidence="4">Belongs to the RNA methyltransferase RlmH family.</text>
</comment>
<dbReference type="Proteomes" id="UP000664859">
    <property type="component" value="Unassembled WGS sequence"/>
</dbReference>
<dbReference type="InterPro" id="IPR029028">
    <property type="entry name" value="Alpha/beta_knot_MTases"/>
</dbReference>
<protein>
    <submittedName>
        <fullName evidence="6">Alpha/beta knot methyltransferase</fullName>
    </submittedName>
</protein>
<dbReference type="AlphaFoldDB" id="A0A835ZC53"/>
<feature type="signal peptide" evidence="5">
    <location>
        <begin position="1"/>
        <end position="16"/>
    </location>
</feature>
<dbReference type="CDD" id="cd18081">
    <property type="entry name" value="RlmH-like"/>
    <property type="match status" value="1"/>
</dbReference>
<keyword evidence="5" id="KW-0732">Signal</keyword>
<keyword evidence="3" id="KW-0949">S-adenosyl-L-methionine</keyword>
<dbReference type="GO" id="GO:0032259">
    <property type="term" value="P:methylation"/>
    <property type="evidence" value="ECO:0007669"/>
    <property type="project" value="UniProtKB-KW"/>
</dbReference>
<evidence type="ECO:0000256" key="5">
    <source>
        <dbReference type="SAM" id="SignalP"/>
    </source>
</evidence>
<evidence type="ECO:0000256" key="3">
    <source>
        <dbReference type="ARBA" id="ARBA00022691"/>
    </source>
</evidence>
<name>A0A835ZC53_9STRA</name>
<keyword evidence="2 6" id="KW-0808">Transferase</keyword>
<reference evidence="6" key="1">
    <citation type="submission" date="2021-02" db="EMBL/GenBank/DDBJ databases">
        <title>First Annotated Genome of the Yellow-green Alga Tribonema minus.</title>
        <authorList>
            <person name="Mahan K.M."/>
        </authorList>
    </citation>
    <scope>NUCLEOTIDE SEQUENCE</scope>
    <source>
        <strain evidence="6">UTEX B ZZ1240</strain>
    </source>
</reference>
<dbReference type="HAMAP" id="MF_00658">
    <property type="entry name" value="23SrRNA_methyltr_H"/>
    <property type="match status" value="1"/>
</dbReference>
<dbReference type="SUPFAM" id="SSF75217">
    <property type="entry name" value="alpha/beta knot"/>
    <property type="match status" value="1"/>
</dbReference>
<keyword evidence="7" id="KW-1185">Reference proteome</keyword>
<dbReference type="EMBL" id="JAFCMP010000050">
    <property type="protein sequence ID" value="KAG5189457.1"/>
    <property type="molecule type" value="Genomic_DNA"/>
</dbReference>
<accession>A0A835ZC53</accession>
<dbReference type="PANTHER" id="PTHR33603:SF1">
    <property type="entry name" value="RIBOSOMAL RNA LARGE SUBUNIT METHYLTRANSFERASE H"/>
    <property type="match status" value="1"/>
</dbReference>
<sequence length="172" mass="19324">MRSVLAVLTLAPTVLALAATAYRLTPTCGPRVTIHIRGKEERGFLADGHDEYVKRLRPTLQLTTVWHKTDSDMEAAVFREQCPVICMDERGKQLDSTSFSEYLYKKLEIGGSRLAFVIGGAEGLPASMKAEKSYDKMSLSKMVLTHTWAWALLSEQIYRATEIRKGTKYHKA</sequence>
<dbReference type="Pfam" id="PF02590">
    <property type="entry name" value="SPOUT_MTase"/>
    <property type="match status" value="1"/>
</dbReference>
<evidence type="ECO:0000313" key="6">
    <source>
        <dbReference type="EMBL" id="KAG5189457.1"/>
    </source>
</evidence>
<dbReference type="OrthoDB" id="429744at2759"/>
<keyword evidence="1 6" id="KW-0489">Methyltransferase</keyword>
<dbReference type="GO" id="GO:0006364">
    <property type="term" value="P:rRNA processing"/>
    <property type="evidence" value="ECO:0007669"/>
    <property type="project" value="InterPro"/>
</dbReference>
<gene>
    <name evidence="6" type="ORF">JKP88DRAFT_233281</name>
</gene>
<dbReference type="PANTHER" id="PTHR33603">
    <property type="entry name" value="METHYLTRANSFERASE"/>
    <property type="match status" value="1"/>
</dbReference>
<organism evidence="6 7">
    <name type="scientific">Tribonema minus</name>
    <dbReference type="NCBI Taxonomy" id="303371"/>
    <lineage>
        <taxon>Eukaryota</taxon>
        <taxon>Sar</taxon>
        <taxon>Stramenopiles</taxon>
        <taxon>Ochrophyta</taxon>
        <taxon>PX clade</taxon>
        <taxon>Xanthophyceae</taxon>
        <taxon>Tribonematales</taxon>
        <taxon>Tribonemataceae</taxon>
        <taxon>Tribonema</taxon>
    </lineage>
</organism>
<dbReference type="Gene3D" id="3.40.1280.10">
    <property type="match status" value="1"/>
</dbReference>
<evidence type="ECO:0000313" key="7">
    <source>
        <dbReference type="Proteomes" id="UP000664859"/>
    </source>
</evidence>
<dbReference type="InterPro" id="IPR003742">
    <property type="entry name" value="RlmH-like"/>
</dbReference>